<evidence type="ECO:0000313" key="2">
    <source>
        <dbReference type="EMBL" id="ERG93748.1"/>
    </source>
</evidence>
<reference evidence="2 3" key="1">
    <citation type="journal article" date="2013" name="PLoS ONE">
        <title>Assembly-driven community genomics of a hypersaline microbial ecosystem.</title>
        <authorList>
            <person name="Podell S."/>
            <person name="Ugalde J.A."/>
            <person name="Narasingarao P."/>
            <person name="Banfield J.F."/>
            <person name="Heidelberg K.B."/>
            <person name="Allen E.E."/>
        </authorList>
    </citation>
    <scope>NUCLEOTIDE SEQUENCE [LARGE SCALE GENOMIC DNA]</scope>
    <source>
        <strain evidence="3">J07HQW2</strain>
    </source>
</reference>
<keyword evidence="1" id="KW-1133">Transmembrane helix</keyword>
<dbReference type="Proteomes" id="UP000030710">
    <property type="component" value="Unassembled WGS sequence"/>
</dbReference>
<dbReference type="eggNOG" id="arCOG11369">
    <property type="taxonomic scope" value="Archaea"/>
</dbReference>
<keyword evidence="1" id="KW-0472">Membrane</keyword>
<evidence type="ECO:0000313" key="3">
    <source>
        <dbReference type="Proteomes" id="UP000030710"/>
    </source>
</evidence>
<keyword evidence="1" id="KW-0812">Transmembrane</keyword>
<accession>U1NAV3</accession>
<feature type="transmembrane region" description="Helical" evidence="1">
    <location>
        <begin position="29"/>
        <end position="47"/>
    </location>
</feature>
<name>U1NAV3_9EURY</name>
<sequence>MKKSLPIGVLVGCFVGGLVYRYLLSDWFVTAAITALYSGIGYFLVAYDISLLCGDEQFSFQDTYDRLGHTISLFGVSIGP</sequence>
<dbReference type="AlphaFoldDB" id="U1NAV3"/>
<dbReference type="EMBL" id="KE356561">
    <property type="protein sequence ID" value="ERG93748.1"/>
    <property type="molecule type" value="Genomic_DNA"/>
</dbReference>
<gene>
    <name evidence="2" type="ORF">J07HQW2_00182</name>
</gene>
<organism evidence="2 3">
    <name type="scientific">Haloquadratum walsbyi J07HQW2</name>
    <dbReference type="NCBI Taxonomy" id="1238425"/>
    <lineage>
        <taxon>Archaea</taxon>
        <taxon>Methanobacteriati</taxon>
        <taxon>Methanobacteriota</taxon>
        <taxon>Stenosarchaea group</taxon>
        <taxon>Halobacteria</taxon>
        <taxon>Halobacteriales</taxon>
        <taxon>Haloferacaceae</taxon>
        <taxon>Haloquadratum</taxon>
    </lineage>
</organism>
<feature type="transmembrane region" description="Helical" evidence="1">
    <location>
        <begin position="7"/>
        <end position="23"/>
    </location>
</feature>
<protein>
    <submittedName>
        <fullName evidence="2">Uncharacterized protein</fullName>
    </submittedName>
</protein>
<dbReference type="HOGENOM" id="CLU_2581344_0_0_2"/>
<proteinExistence type="predicted"/>
<evidence type="ECO:0000256" key="1">
    <source>
        <dbReference type="SAM" id="Phobius"/>
    </source>
</evidence>